<dbReference type="OrthoDB" id="3781969at2"/>
<accession>A0A1H2S9G4</accession>
<evidence type="ECO:0000313" key="2">
    <source>
        <dbReference type="Proteomes" id="UP000199675"/>
    </source>
</evidence>
<dbReference type="SUPFAM" id="SSF103196">
    <property type="entry name" value="Roadblock/LC7 domain"/>
    <property type="match status" value="1"/>
</dbReference>
<dbReference type="Proteomes" id="UP000199675">
    <property type="component" value="Unassembled WGS sequence"/>
</dbReference>
<keyword evidence="2" id="KW-1185">Reference proteome</keyword>
<organism evidence="1 2">
    <name type="scientific">Marinobacter mobilis</name>
    <dbReference type="NCBI Taxonomy" id="488533"/>
    <lineage>
        <taxon>Bacteria</taxon>
        <taxon>Pseudomonadati</taxon>
        <taxon>Pseudomonadota</taxon>
        <taxon>Gammaproteobacteria</taxon>
        <taxon>Pseudomonadales</taxon>
        <taxon>Marinobacteraceae</taxon>
        <taxon>Marinobacter</taxon>
    </lineage>
</organism>
<gene>
    <name evidence="1" type="ORF">SAMN04487960_10265</name>
</gene>
<evidence type="ECO:0008006" key="3">
    <source>
        <dbReference type="Google" id="ProtNLM"/>
    </source>
</evidence>
<name>A0A1H2S9G4_9GAMM</name>
<protein>
    <recommendedName>
        <fullName evidence="3">Roadblock/LAMTOR2 domain-containing protein</fullName>
    </recommendedName>
</protein>
<dbReference type="STRING" id="488533.SAMN04487960_10265"/>
<reference evidence="1 2" key="1">
    <citation type="submission" date="2016-10" db="EMBL/GenBank/DDBJ databases">
        <authorList>
            <person name="de Groot N.N."/>
        </authorList>
    </citation>
    <scope>NUCLEOTIDE SEQUENCE [LARGE SCALE GENOMIC DNA]</scope>
    <source>
        <strain evidence="1 2">CGMCC 1.7059</strain>
    </source>
</reference>
<evidence type="ECO:0000313" key="1">
    <source>
        <dbReference type="EMBL" id="SDW28247.1"/>
    </source>
</evidence>
<dbReference type="RefSeq" id="WP_091811437.1">
    <property type="nucleotide sequence ID" value="NZ_FNNE01000002.1"/>
</dbReference>
<dbReference type="AlphaFoldDB" id="A0A1H2S9G4"/>
<proteinExistence type="predicted"/>
<dbReference type="EMBL" id="FNNE01000002">
    <property type="protein sequence ID" value="SDW28247.1"/>
    <property type="molecule type" value="Genomic_DNA"/>
</dbReference>
<sequence>MATIKDSLEEALSIDGSVGAALVDFESGMCLGNAGQPGFDLELAAAGNTEVVRAKKNIRDRLGLTDRIEDILITLDSQYHLIRMVGTTMFFYLVLQRDKSNLALARKQLSTIEKALEIERT</sequence>